<reference evidence="1 2" key="1">
    <citation type="submission" date="2023-07" db="EMBL/GenBank/DDBJ databases">
        <authorList>
            <person name="Lian W.-H."/>
        </authorList>
    </citation>
    <scope>NUCLEOTIDE SEQUENCE [LARGE SCALE GENOMIC DNA]</scope>
    <source>
        <strain evidence="1 2">SYSU DXS3180</strain>
    </source>
</reference>
<evidence type="ECO:0000313" key="1">
    <source>
        <dbReference type="EMBL" id="MEX6689974.1"/>
    </source>
</evidence>
<dbReference type="Proteomes" id="UP001560573">
    <property type="component" value="Unassembled WGS sequence"/>
</dbReference>
<keyword evidence="2" id="KW-1185">Reference proteome</keyword>
<name>A0ABV3ZNB9_9BACT</name>
<dbReference type="RefSeq" id="WP_369331380.1">
    <property type="nucleotide sequence ID" value="NZ_JAULBC010000007.1"/>
</dbReference>
<sequence>MTELSGRMSAKAWIGGNDEARAALNRYNNIFVAVENKETFFANSKKSFRALPASANAKLWG</sequence>
<accession>A0ABV3ZNB9</accession>
<proteinExistence type="predicted"/>
<evidence type="ECO:0000313" key="2">
    <source>
        <dbReference type="Proteomes" id="UP001560573"/>
    </source>
</evidence>
<organism evidence="1 2">
    <name type="scientific">Danxiaibacter flavus</name>
    <dbReference type="NCBI Taxonomy" id="3049108"/>
    <lineage>
        <taxon>Bacteria</taxon>
        <taxon>Pseudomonadati</taxon>
        <taxon>Bacteroidota</taxon>
        <taxon>Chitinophagia</taxon>
        <taxon>Chitinophagales</taxon>
        <taxon>Chitinophagaceae</taxon>
        <taxon>Danxiaibacter</taxon>
    </lineage>
</organism>
<gene>
    <name evidence="1" type="ORF">QTN47_20870</name>
</gene>
<protein>
    <submittedName>
        <fullName evidence="1">Uncharacterized protein</fullName>
    </submittedName>
</protein>
<comment type="caution">
    <text evidence="1">The sequence shown here is derived from an EMBL/GenBank/DDBJ whole genome shotgun (WGS) entry which is preliminary data.</text>
</comment>
<dbReference type="EMBL" id="JAULBC010000007">
    <property type="protein sequence ID" value="MEX6689974.1"/>
    <property type="molecule type" value="Genomic_DNA"/>
</dbReference>